<comment type="caution">
    <text evidence="3">The sequence shown here is derived from an EMBL/GenBank/DDBJ whole genome shotgun (WGS) entry which is preliminary data.</text>
</comment>
<feature type="transmembrane region" description="Helical" evidence="2">
    <location>
        <begin position="62"/>
        <end position="80"/>
    </location>
</feature>
<feature type="transmembrane region" description="Helical" evidence="2">
    <location>
        <begin position="9"/>
        <end position="28"/>
    </location>
</feature>
<keyword evidence="2" id="KW-0472">Membrane</keyword>
<keyword evidence="2" id="KW-0812">Transmembrane</keyword>
<dbReference type="Proteomes" id="UP000603453">
    <property type="component" value="Unassembled WGS sequence"/>
</dbReference>
<keyword evidence="4" id="KW-1185">Reference proteome</keyword>
<evidence type="ECO:0000313" key="4">
    <source>
        <dbReference type="Proteomes" id="UP000603453"/>
    </source>
</evidence>
<feature type="transmembrane region" description="Helical" evidence="2">
    <location>
        <begin position="34"/>
        <end position="55"/>
    </location>
</feature>
<reference evidence="3" key="1">
    <citation type="submission" date="2020-12" db="EMBL/GenBank/DDBJ databases">
        <title>Metabolic potential, ecology and presence of endohyphal bacteria is reflected in genomic diversity of Mucoromycotina.</title>
        <authorList>
            <person name="Muszewska A."/>
            <person name="Okrasinska A."/>
            <person name="Steczkiewicz K."/>
            <person name="Drgas O."/>
            <person name="Orlowska M."/>
            <person name="Perlinska-Lenart U."/>
            <person name="Aleksandrzak-Piekarczyk T."/>
            <person name="Szatraj K."/>
            <person name="Zielenkiewicz U."/>
            <person name="Pilsyk S."/>
            <person name="Malc E."/>
            <person name="Mieczkowski P."/>
            <person name="Kruszewska J.S."/>
            <person name="Biernat P."/>
            <person name="Pawlowska J."/>
        </authorList>
    </citation>
    <scope>NUCLEOTIDE SEQUENCE</scope>
    <source>
        <strain evidence="3">WA0000017839</strain>
    </source>
</reference>
<dbReference type="EMBL" id="JAEPRD010000114">
    <property type="protein sequence ID" value="KAG2198264.1"/>
    <property type="molecule type" value="Genomic_DNA"/>
</dbReference>
<accession>A0A8H7V1P3</accession>
<feature type="transmembrane region" description="Helical" evidence="2">
    <location>
        <begin position="86"/>
        <end position="104"/>
    </location>
</feature>
<protein>
    <submittedName>
        <fullName evidence="3">Uncharacterized protein</fullName>
    </submittedName>
</protein>
<keyword evidence="2" id="KW-1133">Transmembrane helix</keyword>
<feature type="compositionally biased region" description="Polar residues" evidence="1">
    <location>
        <begin position="143"/>
        <end position="166"/>
    </location>
</feature>
<gene>
    <name evidence="3" type="ORF">INT47_004348</name>
</gene>
<dbReference type="AlphaFoldDB" id="A0A8H7V1P3"/>
<evidence type="ECO:0000256" key="2">
    <source>
        <dbReference type="SAM" id="Phobius"/>
    </source>
</evidence>
<proteinExistence type="predicted"/>
<feature type="region of interest" description="Disordered" evidence="1">
    <location>
        <begin position="143"/>
        <end position="186"/>
    </location>
</feature>
<name>A0A8H7V1P3_9FUNG</name>
<dbReference type="OrthoDB" id="423534at2759"/>
<evidence type="ECO:0000256" key="1">
    <source>
        <dbReference type="SAM" id="MobiDB-lite"/>
    </source>
</evidence>
<sequence length="186" mass="20228">MESSTNQVAIYKGLSVLAIFGLILSLIGDFLLSLYWASIVSAIFKIFLVASLFLLEFRQSPASLIIFISLGFITMGGNSVSWAGGAIIIVVGAVFVGLHFANNGQEPEYMSFKRFQRLTSGLSHELPITQQYPVAHQVPLSQHNAHNNGSFPPTAGQYSNTQTNTHVPPPTSPLPVHISNEEKTEI</sequence>
<organism evidence="3 4">
    <name type="scientific">Mucor saturninus</name>
    <dbReference type="NCBI Taxonomy" id="64648"/>
    <lineage>
        <taxon>Eukaryota</taxon>
        <taxon>Fungi</taxon>
        <taxon>Fungi incertae sedis</taxon>
        <taxon>Mucoromycota</taxon>
        <taxon>Mucoromycotina</taxon>
        <taxon>Mucoromycetes</taxon>
        <taxon>Mucorales</taxon>
        <taxon>Mucorineae</taxon>
        <taxon>Mucoraceae</taxon>
        <taxon>Mucor</taxon>
    </lineage>
</organism>
<evidence type="ECO:0000313" key="3">
    <source>
        <dbReference type="EMBL" id="KAG2198264.1"/>
    </source>
</evidence>